<protein>
    <recommendedName>
        <fullName evidence="2">Tn3 transposase DDE domain-containing protein</fullName>
    </recommendedName>
</protein>
<feature type="compositionally biased region" description="Low complexity" evidence="1">
    <location>
        <begin position="125"/>
        <end position="151"/>
    </location>
</feature>
<accession>A0A4R4W5V9</accession>
<dbReference type="InterPro" id="IPR002513">
    <property type="entry name" value="Tn3_Tnp_DDE_dom"/>
</dbReference>
<evidence type="ECO:0000313" key="3">
    <source>
        <dbReference type="EMBL" id="TDD13962.1"/>
    </source>
</evidence>
<evidence type="ECO:0000256" key="1">
    <source>
        <dbReference type="SAM" id="MobiDB-lite"/>
    </source>
</evidence>
<evidence type="ECO:0000259" key="2">
    <source>
        <dbReference type="Pfam" id="PF01526"/>
    </source>
</evidence>
<proteinExistence type="predicted"/>
<dbReference type="Pfam" id="PF01526">
    <property type="entry name" value="DDE_Tnp_Tn3"/>
    <property type="match status" value="1"/>
</dbReference>
<feature type="region of interest" description="Disordered" evidence="1">
    <location>
        <begin position="125"/>
        <end position="170"/>
    </location>
</feature>
<dbReference type="EMBL" id="SMKP01000160">
    <property type="protein sequence ID" value="TDD13962.1"/>
    <property type="molecule type" value="Genomic_DNA"/>
</dbReference>
<dbReference type="Proteomes" id="UP000294543">
    <property type="component" value="Unassembled WGS sequence"/>
</dbReference>
<reference evidence="3 4" key="1">
    <citation type="submission" date="2019-03" db="EMBL/GenBank/DDBJ databases">
        <title>Draft genome sequences of novel Actinobacteria.</title>
        <authorList>
            <person name="Sahin N."/>
            <person name="Ay H."/>
            <person name="Saygin H."/>
        </authorList>
    </citation>
    <scope>NUCLEOTIDE SEQUENCE [LARGE SCALE GENOMIC DNA]</scope>
    <source>
        <strain evidence="3 4">KC712</strain>
    </source>
</reference>
<gene>
    <name evidence="3" type="ORF">E1294_39145</name>
</gene>
<dbReference type="AlphaFoldDB" id="A0A4R4W5V9"/>
<evidence type="ECO:0000313" key="4">
    <source>
        <dbReference type="Proteomes" id="UP000294543"/>
    </source>
</evidence>
<organism evidence="3 4">
    <name type="scientific">Nonomuraea diastatica</name>
    <dbReference type="NCBI Taxonomy" id="1848329"/>
    <lineage>
        <taxon>Bacteria</taxon>
        <taxon>Bacillati</taxon>
        <taxon>Actinomycetota</taxon>
        <taxon>Actinomycetes</taxon>
        <taxon>Streptosporangiales</taxon>
        <taxon>Streptosporangiaceae</taxon>
        <taxon>Nonomuraea</taxon>
    </lineage>
</organism>
<dbReference type="GO" id="GO:0004803">
    <property type="term" value="F:transposase activity"/>
    <property type="evidence" value="ECO:0007669"/>
    <property type="project" value="InterPro"/>
</dbReference>
<feature type="domain" description="Tn3 transposase DDE" evidence="2">
    <location>
        <begin position="51"/>
        <end position="90"/>
    </location>
</feature>
<name>A0A4R4W5V9_9ACTN</name>
<feature type="compositionally biased region" description="Low complexity" evidence="1">
    <location>
        <begin position="159"/>
        <end position="170"/>
    </location>
</feature>
<keyword evidence="4" id="KW-1185">Reference proteome</keyword>
<comment type="caution">
    <text evidence="3">The sequence shown here is derived from an EMBL/GenBank/DDBJ whole genome shotgun (WGS) entry which is preliminary data.</text>
</comment>
<sequence>MLFSSRALAIWKRPASNTNSTARVPAATSQRPVDIHRRAEVPRLTNRFHIMAKYLSDPAFRRKISRQWNKGESLQALRRDLHYAQQGTITRWCLTLLTNPVAAGRPNIIPERCWSCVRKAGMSATRSCRTSRPATATTSTSSPSSTSTSRRNWPNSTPAAGDAAAGATARAGADALTGPAPLCGGDVGGGGPRTARTTTKLTARSMRAGRQVLDCPPTCPSQRSRILGVGVLDDSEPPLQGCPECVDLHGIGPG</sequence>
<dbReference type="OrthoDB" id="4337906at2"/>
<dbReference type="GO" id="GO:0006313">
    <property type="term" value="P:DNA transposition"/>
    <property type="evidence" value="ECO:0007669"/>
    <property type="project" value="InterPro"/>
</dbReference>